<sequence length="288" mass="29528">MTHYDTPGPVELALTAVSADLTVRASDREDTVVVVTPSDLGNDDDLAAAERTRVDLTGTTLMITGARLLRRFSPTSGGGSIDVTVDLPAGSAVKAEAQVLDVRTTGRLGACRVKTSVGALALEVVEDAELSTTGTMTIGRVEHDATLVGTGRIQVGRVGGRVAVTNNNGPTVVGGAGAVVTARSANGDITVTDPGSDVQARTANGDVVVDGITRGEVDVETSNGRVELALRRGSAAHLDVSTRFGRIDNRLDEIAAPGDAGETAAVRARTSLGDIVLRHADTPVEETA</sequence>
<organism evidence="2 3">
    <name type="scientific">Actinomycetospora aurantiaca</name>
    <dbReference type="NCBI Taxonomy" id="3129233"/>
    <lineage>
        <taxon>Bacteria</taxon>
        <taxon>Bacillati</taxon>
        <taxon>Actinomycetota</taxon>
        <taxon>Actinomycetes</taxon>
        <taxon>Pseudonocardiales</taxon>
        <taxon>Pseudonocardiaceae</taxon>
        <taxon>Actinomycetospora</taxon>
    </lineage>
</organism>
<name>A0ABU8MJJ8_9PSEU</name>
<evidence type="ECO:0000259" key="1">
    <source>
        <dbReference type="Pfam" id="PF13349"/>
    </source>
</evidence>
<keyword evidence="3" id="KW-1185">Reference proteome</keyword>
<reference evidence="2 3" key="1">
    <citation type="submission" date="2024-03" db="EMBL/GenBank/DDBJ databases">
        <title>Actinomycetospora sp. OC33-EN08, a novel actinomycete isolated from wild orchid (Aerides multiflora).</title>
        <authorList>
            <person name="Suriyachadkun C."/>
        </authorList>
    </citation>
    <scope>NUCLEOTIDE SEQUENCE [LARGE SCALE GENOMIC DNA]</scope>
    <source>
        <strain evidence="2 3">OC33-EN08</strain>
    </source>
</reference>
<evidence type="ECO:0000313" key="2">
    <source>
        <dbReference type="EMBL" id="MEJ2867482.1"/>
    </source>
</evidence>
<feature type="domain" description="DUF4097" evidence="1">
    <location>
        <begin position="11"/>
        <end position="243"/>
    </location>
</feature>
<dbReference type="Proteomes" id="UP001385809">
    <property type="component" value="Unassembled WGS sequence"/>
</dbReference>
<gene>
    <name evidence="2" type="ORF">WCD74_06875</name>
</gene>
<dbReference type="RefSeq" id="WP_337694084.1">
    <property type="nucleotide sequence ID" value="NZ_JBBEGN010000002.1"/>
</dbReference>
<dbReference type="Pfam" id="PF13349">
    <property type="entry name" value="DUF4097"/>
    <property type="match status" value="1"/>
</dbReference>
<dbReference type="InterPro" id="IPR025164">
    <property type="entry name" value="Toastrack_DUF4097"/>
</dbReference>
<evidence type="ECO:0000313" key="3">
    <source>
        <dbReference type="Proteomes" id="UP001385809"/>
    </source>
</evidence>
<accession>A0ABU8MJJ8</accession>
<comment type="caution">
    <text evidence="2">The sequence shown here is derived from an EMBL/GenBank/DDBJ whole genome shotgun (WGS) entry which is preliminary data.</text>
</comment>
<protein>
    <submittedName>
        <fullName evidence="2">DUF4097 family beta strand repeat-containing protein</fullName>
    </submittedName>
</protein>
<dbReference type="EMBL" id="JBBEGN010000002">
    <property type="protein sequence ID" value="MEJ2867482.1"/>
    <property type="molecule type" value="Genomic_DNA"/>
</dbReference>
<proteinExistence type="predicted"/>